<gene>
    <name evidence="2" type="ORF">BV926_15840</name>
</gene>
<organism evidence="2 3">
    <name type="scientific">Pectobacterium odoriferum</name>
    <dbReference type="NCBI Taxonomy" id="78398"/>
    <lineage>
        <taxon>Bacteria</taxon>
        <taxon>Pseudomonadati</taxon>
        <taxon>Pseudomonadota</taxon>
        <taxon>Gammaproteobacteria</taxon>
        <taxon>Enterobacterales</taxon>
        <taxon>Pectobacteriaceae</taxon>
        <taxon>Pectobacterium</taxon>
    </lineage>
</organism>
<sequence>MNMFCGRWMLALLAGVTFSSAADLIPHPDTMGSVVPERRTDNRCHLSVSNPVVDYGIMSRWQLQDAAKGTVSPGMRSLMLSVVCPYTRTMKLLVQGKGSEQGELRYGEHGVTRLRLMDVQLDGNAVELRVLTPTGEVTNNGGRAVILSPGMQLVPVLEGKLAAGKSLTARVEIQPILAESEAQVSSPQQSESILTFTLIN</sequence>
<evidence type="ECO:0000313" key="3">
    <source>
        <dbReference type="Proteomes" id="UP000237274"/>
    </source>
</evidence>
<evidence type="ECO:0000313" key="2">
    <source>
        <dbReference type="EMBL" id="POE25577.1"/>
    </source>
</evidence>
<protein>
    <submittedName>
        <fullName evidence="2">Fimbrial protein</fullName>
    </submittedName>
</protein>
<dbReference type="KEGG" id="pcv:BCS7_20470"/>
<feature type="signal peptide" evidence="1">
    <location>
        <begin position="1"/>
        <end position="21"/>
    </location>
</feature>
<proteinExistence type="predicted"/>
<name>A0ABD6VM62_9GAMM</name>
<dbReference type="EMBL" id="MTAO01000011">
    <property type="protein sequence ID" value="POE25577.1"/>
    <property type="molecule type" value="Genomic_DNA"/>
</dbReference>
<comment type="caution">
    <text evidence="2">The sequence shown here is derived from an EMBL/GenBank/DDBJ whole genome shotgun (WGS) entry which is preliminary data.</text>
</comment>
<accession>A0ABD6VM62</accession>
<dbReference type="Proteomes" id="UP000237274">
    <property type="component" value="Unassembled WGS sequence"/>
</dbReference>
<feature type="chain" id="PRO_5044817058" evidence="1">
    <location>
        <begin position="22"/>
        <end position="200"/>
    </location>
</feature>
<dbReference type="AlphaFoldDB" id="A0ABD6VM62"/>
<evidence type="ECO:0000256" key="1">
    <source>
        <dbReference type="SAM" id="SignalP"/>
    </source>
</evidence>
<keyword evidence="1" id="KW-0732">Signal</keyword>
<reference evidence="2 3" key="1">
    <citation type="submission" date="2017-01" db="EMBL/GenBank/DDBJ databases">
        <title>Comparative Genomics of 38 Pectobacterium strains comprising three species revealed the characteristics of Pectobacterium carotovorum.</title>
        <authorList>
            <person name="Xie H."/>
            <person name="Ma Y."/>
            <person name="Li X."/>
        </authorList>
    </citation>
    <scope>NUCLEOTIDE SEQUENCE [LARGE SCALE GENOMIC DNA]</scope>
    <source>
        <strain evidence="2 3">Q142</strain>
    </source>
</reference>
<dbReference type="RefSeq" id="WP_039492007.1">
    <property type="nucleotide sequence ID" value="NZ_JADOXW010000042.1"/>
</dbReference>